<dbReference type="PROSITE" id="PS00922">
    <property type="entry name" value="TRANSGLYCOSYLASE"/>
    <property type="match status" value="1"/>
</dbReference>
<dbReference type="InterPro" id="IPR008258">
    <property type="entry name" value="Transglycosylase_SLT_dom_1"/>
</dbReference>
<dbReference type="GO" id="GO:0008933">
    <property type="term" value="F:peptidoglycan lytic transglycosylase activity"/>
    <property type="evidence" value="ECO:0007669"/>
    <property type="project" value="InterPro"/>
</dbReference>
<keyword evidence="5" id="KW-1185">Reference proteome</keyword>
<dbReference type="CDD" id="cd16894">
    <property type="entry name" value="MltD-like"/>
    <property type="match status" value="1"/>
</dbReference>
<evidence type="ECO:0000313" key="4">
    <source>
        <dbReference type="EMBL" id="CAB3805461.1"/>
    </source>
</evidence>
<dbReference type="InterPro" id="IPR018392">
    <property type="entry name" value="LysM"/>
</dbReference>
<proteinExistence type="inferred from homology"/>
<sequence>MEEPLPLIRPIECSSREESEKFANSKISLIFFTNIPIDVNVAVSYYRRQIPALVEAETFMRFIFSAFLVLTLAACASQGPTTSSSTTATNPATQQAIADALRKTATAKETINVDQGSVSQLTSSDADLWGRIRRGFQMPDLQTDLVDMQVNWYAQRPDYVQRMTERSQKYLYHIVEELEARHMPTELALLPFIESAYSPQALSVAKAAGMWQFMPGTGRTYNLKQNMWQDERRDVLASTSAALDYLSRLHDMFGDWQLALAAYNWGEGNVQRAIARNEAAGLPTDYLSLRMPNETRNYVPKLQAVKNIVMNPQMYGLALPSIPNHPYFVTVTTSHDIDVEMAAKLANLSTDEFRSLNPSFRKPVILGATQPQILLPFDNASAFERNLKTYSGSLSSWTTYTVDQRATPAAIAQKIGVDPDTLMEVNKIPVGMRLKPGSTIVVPRGSDDDEDISADVAESAVLAMEPDVPDTRKMLIRVRRNQSMAAIAVRYGVSVGQLKAWNHTHRDQVSRGQVVVLHVPVGKAIPSEPGPERIATDVQGGGVEKIGTRVADTRSESRYDKHKGRGRSAVVKVSEPVGKVSKPTASSVSKGKVTKVPAPTSSKASKAAVESHPKTAANAKKVK</sequence>
<feature type="domain" description="LysM" evidence="3">
    <location>
        <begin position="474"/>
        <end position="517"/>
    </location>
</feature>
<comment type="similarity">
    <text evidence="1">Belongs to the transglycosylase Slt family.</text>
</comment>
<dbReference type="Pfam" id="PF01476">
    <property type="entry name" value="LysM"/>
    <property type="match status" value="2"/>
</dbReference>
<dbReference type="GO" id="GO:0000270">
    <property type="term" value="P:peptidoglycan metabolic process"/>
    <property type="evidence" value="ECO:0007669"/>
    <property type="project" value="InterPro"/>
</dbReference>
<feature type="domain" description="LysM" evidence="3">
    <location>
        <begin position="398"/>
        <end position="442"/>
    </location>
</feature>
<evidence type="ECO:0000313" key="5">
    <source>
        <dbReference type="Proteomes" id="UP000494365"/>
    </source>
</evidence>
<accession>A0A6S7BNL7</accession>
<reference evidence="4 5" key="1">
    <citation type="submission" date="2020-04" db="EMBL/GenBank/DDBJ databases">
        <authorList>
            <person name="De Canck E."/>
        </authorList>
    </citation>
    <scope>NUCLEOTIDE SEQUENCE [LARGE SCALE GENOMIC DNA]</scope>
    <source>
        <strain evidence="4 5">LMG 28614</strain>
    </source>
</reference>
<dbReference type="SUPFAM" id="SSF53955">
    <property type="entry name" value="Lysozyme-like"/>
    <property type="match status" value="1"/>
</dbReference>
<dbReference type="CDD" id="cd00118">
    <property type="entry name" value="LysM"/>
    <property type="match status" value="1"/>
</dbReference>
<dbReference type="PROSITE" id="PS51782">
    <property type="entry name" value="LYSM"/>
    <property type="match status" value="2"/>
</dbReference>
<dbReference type="InterPro" id="IPR000189">
    <property type="entry name" value="Transglyc_AS"/>
</dbReference>
<gene>
    <name evidence="4" type="ORF">LMG28614_06213</name>
</gene>
<dbReference type="SUPFAM" id="SSF54106">
    <property type="entry name" value="LysM domain"/>
    <property type="match status" value="2"/>
</dbReference>
<dbReference type="SMART" id="SM00257">
    <property type="entry name" value="LysM"/>
    <property type="match status" value="2"/>
</dbReference>
<evidence type="ECO:0000256" key="1">
    <source>
        <dbReference type="ARBA" id="ARBA00007734"/>
    </source>
</evidence>
<dbReference type="InterPro" id="IPR023346">
    <property type="entry name" value="Lysozyme-like_dom_sf"/>
</dbReference>
<dbReference type="Gene3D" id="3.10.350.10">
    <property type="entry name" value="LysM domain"/>
    <property type="match status" value="2"/>
</dbReference>
<dbReference type="InterPro" id="IPR036779">
    <property type="entry name" value="LysM_dom_sf"/>
</dbReference>
<organism evidence="4 5">
    <name type="scientific">Paraburkholderia ultramafica</name>
    <dbReference type="NCBI Taxonomy" id="1544867"/>
    <lineage>
        <taxon>Bacteria</taxon>
        <taxon>Pseudomonadati</taxon>
        <taxon>Pseudomonadota</taxon>
        <taxon>Betaproteobacteria</taxon>
        <taxon>Burkholderiales</taxon>
        <taxon>Burkholderiaceae</taxon>
        <taxon>Paraburkholderia</taxon>
    </lineage>
</organism>
<name>A0A6S7BNL7_9BURK</name>
<feature type="region of interest" description="Disordered" evidence="2">
    <location>
        <begin position="552"/>
        <end position="623"/>
    </location>
</feature>
<dbReference type="PANTHER" id="PTHR37423:SF2">
    <property type="entry name" value="MEMBRANE-BOUND LYTIC MUREIN TRANSGLYCOSYLASE C"/>
    <property type="match status" value="1"/>
</dbReference>
<dbReference type="PANTHER" id="PTHR37423">
    <property type="entry name" value="SOLUBLE LYTIC MUREIN TRANSGLYCOSYLASE-RELATED"/>
    <property type="match status" value="1"/>
</dbReference>
<dbReference type="EMBL" id="CADIKK010000041">
    <property type="protein sequence ID" value="CAB3805461.1"/>
    <property type="molecule type" value="Genomic_DNA"/>
</dbReference>
<protein>
    <recommendedName>
        <fullName evidence="3">LysM domain-containing protein</fullName>
    </recommendedName>
</protein>
<evidence type="ECO:0000256" key="2">
    <source>
        <dbReference type="SAM" id="MobiDB-lite"/>
    </source>
</evidence>
<dbReference type="AlphaFoldDB" id="A0A6S7BNL7"/>
<dbReference type="GO" id="GO:0016020">
    <property type="term" value="C:membrane"/>
    <property type="evidence" value="ECO:0007669"/>
    <property type="project" value="InterPro"/>
</dbReference>
<evidence type="ECO:0000259" key="3">
    <source>
        <dbReference type="PROSITE" id="PS51782"/>
    </source>
</evidence>
<dbReference type="Pfam" id="PF01464">
    <property type="entry name" value="SLT"/>
    <property type="match status" value="1"/>
</dbReference>
<dbReference type="Proteomes" id="UP000494365">
    <property type="component" value="Unassembled WGS sequence"/>
</dbReference>
<dbReference type="Gene3D" id="1.10.530.10">
    <property type="match status" value="1"/>
</dbReference>